<evidence type="ECO:0000313" key="2">
    <source>
        <dbReference type="EMBL" id="RNA09213.1"/>
    </source>
</evidence>
<evidence type="ECO:0008006" key="4">
    <source>
        <dbReference type="Google" id="ProtNLM"/>
    </source>
</evidence>
<evidence type="ECO:0000256" key="1">
    <source>
        <dbReference type="SAM" id="MobiDB-lite"/>
    </source>
</evidence>
<protein>
    <recommendedName>
        <fullName evidence="4">SWIM-type domain-containing protein</fullName>
    </recommendedName>
</protein>
<sequence length="126" mass="14380">LKVKYNENSWTMSSCNWWYWLKNYKCYHITTIAARKKKCSLDSVGMDFPIQANRKRGQPKGTAGALEHQPKETQSSNLAPKCIDSDTDDASNPIEENVSKRPIIVSNIQAEEKLCDKCGAKMIKRR</sequence>
<gene>
    <name evidence="2" type="ORF">BpHYR1_050617</name>
</gene>
<comment type="caution">
    <text evidence="2">The sequence shown here is derived from an EMBL/GenBank/DDBJ whole genome shotgun (WGS) entry which is preliminary data.</text>
</comment>
<accession>A0A3M7QD41</accession>
<dbReference type="Proteomes" id="UP000276133">
    <property type="component" value="Unassembled WGS sequence"/>
</dbReference>
<reference evidence="2 3" key="1">
    <citation type="journal article" date="2018" name="Sci. Rep.">
        <title>Genomic signatures of local adaptation to the degree of environmental predictability in rotifers.</title>
        <authorList>
            <person name="Franch-Gras L."/>
            <person name="Hahn C."/>
            <person name="Garcia-Roger E.M."/>
            <person name="Carmona M.J."/>
            <person name="Serra M."/>
            <person name="Gomez A."/>
        </authorList>
    </citation>
    <scope>NUCLEOTIDE SEQUENCE [LARGE SCALE GENOMIC DNA]</scope>
    <source>
        <strain evidence="2">HYR1</strain>
    </source>
</reference>
<keyword evidence="3" id="KW-1185">Reference proteome</keyword>
<dbReference type="AlphaFoldDB" id="A0A3M7QD41"/>
<feature type="non-terminal residue" evidence="2">
    <location>
        <position position="1"/>
    </location>
</feature>
<feature type="region of interest" description="Disordered" evidence="1">
    <location>
        <begin position="51"/>
        <end position="98"/>
    </location>
</feature>
<proteinExistence type="predicted"/>
<evidence type="ECO:0000313" key="3">
    <source>
        <dbReference type="Proteomes" id="UP000276133"/>
    </source>
</evidence>
<name>A0A3M7QD41_BRAPC</name>
<organism evidence="2 3">
    <name type="scientific">Brachionus plicatilis</name>
    <name type="common">Marine rotifer</name>
    <name type="synonym">Brachionus muelleri</name>
    <dbReference type="NCBI Taxonomy" id="10195"/>
    <lineage>
        <taxon>Eukaryota</taxon>
        <taxon>Metazoa</taxon>
        <taxon>Spiralia</taxon>
        <taxon>Gnathifera</taxon>
        <taxon>Rotifera</taxon>
        <taxon>Eurotatoria</taxon>
        <taxon>Monogononta</taxon>
        <taxon>Pseudotrocha</taxon>
        <taxon>Ploima</taxon>
        <taxon>Brachionidae</taxon>
        <taxon>Brachionus</taxon>
    </lineage>
</organism>
<dbReference type="EMBL" id="REGN01006517">
    <property type="protein sequence ID" value="RNA09213.1"/>
    <property type="molecule type" value="Genomic_DNA"/>
</dbReference>